<sequence length="445" mass="47092">MTDVARDPETVGSGRYSPIAILLHWLIAAAIVLQIVLSTRMGGPRTPEGFAVTQLHKSIGITILLLSLARLGWRLVNPPPPMPLTMARWERELARVVHVGFYVIMIGMPLTGWIMVSASRLSLPTLLYGVVPWPDVPGIADLAPAAKKTWHDLAENGHGLLADVTYVLLGLHVAGALKHQLFSKDEPVLARMAPGAKAGRWLEPRILVILAVFLGVVAFGKLVTPPHPGMKPPPASVSADGPAQEPVEAQAPAAPANQDTATPTPAAAPAPAAPASAADTAPVRWKVAPGSTLGFSTTWGGEPVQGRFDSWTADILFSPDALDRSKVSVSIDMGSAKTGDAQRDASLPSTDWFDAATHPKAVFTATKFEKTGPDRYVARGTLSLRGVSKPQSLPFTLRITGDKARVSGTASFDRTAFGVGQGEFAATDQIPGKVSVRVDLQATRQ</sequence>
<dbReference type="GO" id="GO:0046872">
    <property type="term" value="F:metal ion binding"/>
    <property type="evidence" value="ECO:0007669"/>
    <property type="project" value="UniProtKB-KW"/>
</dbReference>
<evidence type="ECO:0000313" key="16">
    <source>
        <dbReference type="EMBL" id="RAK60057.1"/>
    </source>
</evidence>
<keyword evidence="10" id="KW-0408">Iron</keyword>
<dbReference type="OrthoDB" id="1247465at2"/>
<evidence type="ECO:0000256" key="8">
    <source>
        <dbReference type="ARBA" id="ARBA00022982"/>
    </source>
</evidence>
<proteinExistence type="inferred from homology"/>
<evidence type="ECO:0000256" key="11">
    <source>
        <dbReference type="ARBA" id="ARBA00023136"/>
    </source>
</evidence>
<comment type="subcellular location">
    <subcellularLocation>
        <location evidence="2">Cell membrane</location>
        <topology evidence="2">Multi-pass membrane protein</topology>
    </subcellularLocation>
</comment>
<comment type="caution">
    <text evidence="16">The sequence shown here is derived from an EMBL/GenBank/DDBJ whole genome shotgun (WGS) entry which is preliminary data.</text>
</comment>
<dbReference type="SUPFAM" id="SSF81342">
    <property type="entry name" value="Transmembrane di-heme cytochromes"/>
    <property type="match status" value="1"/>
</dbReference>
<keyword evidence="3" id="KW-0813">Transport</keyword>
<evidence type="ECO:0000256" key="9">
    <source>
        <dbReference type="ARBA" id="ARBA00022989"/>
    </source>
</evidence>
<dbReference type="AlphaFoldDB" id="A0A328AZM2"/>
<dbReference type="InterPro" id="IPR036761">
    <property type="entry name" value="TTHA0802/YceI-like_sf"/>
</dbReference>
<evidence type="ECO:0000259" key="15">
    <source>
        <dbReference type="SMART" id="SM00867"/>
    </source>
</evidence>
<keyword evidence="4" id="KW-1003">Cell membrane</keyword>
<evidence type="ECO:0000256" key="13">
    <source>
        <dbReference type="SAM" id="MobiDB-lite"/>
    </source>
</evidence>
<dbReference type="RefSeq" id="WP_111457350.1">
    <property type="nucleotide sequence ID" value="NZ_QFYP01000001.1"/>
</dbReference>
<feature type="domain" description="Lipid/polyisoprenoid-binding YceI-like" evidence="15">
    <location>
        <begin position="284"/>
        <end position="443"/>
    </location>
</feature>
<evidence type="ECO:0000256" key="6">
    <source>
        <dbReference type="ARBA" id="ARBA00022692"/>
    </source>
</evidence>
<comment type="similarity">
    <text evidence="12">Belongs to the cytochrome b561 family.</text>
</comment>
<evidence type="ECO:0000256" key="5">
    <source>
        <dbReference type="ARBA" id="ARBA00022617"/>
    </source>
</evidence>
<protein>
    <submittedName>
        <fullName evidence="16">Cytochrome B</fullName>
    </submittedName>
</protein>
<evidence type="ECO:0000313" key="17">
    <source>
        <dbReference type="Proteomes" id="UP000249842"/>
    </source>
</evidence>
<evidence type="ECO:0000256" key="2">
    <source>
        <dbReference type="ARBA" id="ARBA00004651"/>
    </source>
</evidence>
<accession>A0A328AZM2</accession>
<feature type="transmembrane region" description="Helical" evidence="14">
    <location>
        <begin position="16"/>
        <end position="37"/>
    </location>
</feature>
<dbReference type="GO" id="GO:0005886">
    <property type="term" value="C:plasma membrane"/>
    <property type="evidence" value="ECO:0007669"/>
    <property type="project" value="UniProtKB-SubCell"/>
</dbReference>
<keyword evidence="9 14" id="KW-1133">Transmembrane helix</keyword>
<feature type="compositionally biased region" description="Low complexity" evidence="13">
    <location>
        <begin position="242"/>
        <end position="265"/>
    </location>
</feature>
<feature type="transmembrane region" description="Helical" evidence="14">
    <location>
        <begin position="96"/>
        <end position="116"/>
    </location>
</feature>
<dbReference type="Gene3D" id="2.40.128.110">
    <property type="entry name" value="Lipid/polyisoprenoid-binding, YceI-like"/>
    <property type="match status" value="1"/>
</dbReference>
<organism evidence="16 17">
    <name type="scientific">Phenylobacterium hankyongense</name>
    <dbReference type="NCBI Taxonomy" id="1813876"/>
    <lineage>
        <taxon>Bacteria</taxon>
        <taxon>Pseudomonadati</taxon>
        <taxon>Pseudomonadota</taxon>
        <taxon>Alphaproteobacteria</taxon>
        <taxon>Caulobacterales</taxon>
        <taxon>Caulobacteraceae</taxon>
        <taxon>Phenylobacterium</taxon>
    </lineage>
</organism>
<evidence type="ECO:0000256" key="4">
    <source>
        <dbReference type="ARBA" id="ARBA00022475"/>
    </source>
</evidence>
<dbReference type="InterPro" id="IPR052168">
    <property type="entry name" value="Cytochrome_b561_oxidase"/>
</dbReference>
<evidence type="ECO:0000256" key="12">
    <source>
        <dbReference type="ARBA" id="ARBA00037975"/>
    </source>
</evidence>
<dbReference type="PANTHER" id="PTHR30529:SF1">
    <property type="entry name" value="CYTOCHROME B561 HOMOLOG 2"/>
    <property type="match status" value="1"/>
</dbReference>
<dbReference type="PANTHER" id="PTHR30529">
    <property type="entry name" value="CYTOCHROME B561"/>
    <property type="match status" value="1"/>
</dbReference>
<keyword evidence="8" id="KW-0249">Electron transport</keyword>
<dbReference type="InterPro" id="IPR011577">
    <property type="entry name" value="Cyt_b561_bac/Ni-Hgenase"/>
</dbReference>
<reference evidence="17" key="1">
    <citation type="submission" date="2018-05" db="EMBL/GenBank/DDBJ databases">
        <authorList>
            <person name="Li X."/>
        </authorList>
    </citation>
    <scope>NUCLEOTIDE SEQUENCE [LARGE SCALE GENOMIC DNA]</scope>
    <source>
        <strain evidence="17">HKS-05</strain>
    </source>
</reference>
<keyword evidence="5" id="KW-0349">Heme</keyword>
<evidence type="ECO:0000256" key="3">
    <source>
        <dbReference type="ARBA" id="ARBA00022448"/>
    </source>
</evidence>
<dbReference type="Proteomes" id="UP000249842">
    <property type="component" value="Unassembled WGS sequence"/>
</dbReference>
<evidence type="ECO:0000256" key="14">
    <source>
        <dbReference type="SAM" id="Phobius"/>
    </source>
</evidence>
<dbReference type="GO" id="GO:0020037">
    <property type="term" value="F:heme binding"/>
    <property type="evidence" value="ECO:0007669"/>
    <property type="project" value="TreeGrafter"/>
</dbReference>
<evidence type="ECO:0000256" key="1">
    <source>
        <dbReference type="ARBA" id="ARBA00001970"/>
    </source>
</evidence>
<dbReference type="SMART" id="SM00867">
    <property type="entry name" value="YceI"/>
    <property type="match status" value="1"/>
</dbReference>
<evidence type="ECO:0000256" key="7">
    <source>
        <dbReference type="ARBA" id="ARBA00022723"/>
    </source>
</evidence>
<dbReference type="InterPro" id="IPR016174">
    <property type="entry name" value="Di-haem_cyt_TM"/>
</dbReference>
<dbReference type="EMBL" id="QFYP01000001">
    <property type="protein sequence ID" value="RAK60057.1"/>
    <property type="molecule type" value="Genomic_DNA"/>
</dbReference>
<dbReference type="GO" id="GO:0009055">
    <property type="term" value="F:electron transfer activity"/>
    <property type="evidence" value="ECO:0007669"/>
    <property type="project" value="InterPro"/>
</dbReference>
<dbReference type="InterPro" id="IPR007372">
    <property type="entry name" value="Lipid/polyisoprenoid-bd_YceI"/>
</dbReference>
<dbReference type="GO" id="GO:0022904">
    <property type="term" value="P:respiratory electron transport chain"/>
    <property type="evidence" value="ECO:0007669"/>
    <property type="project" value="InterPro"/>
</dbReference>
<keyword evidence="11 14" id="KW-0472">Membrane</keyword>
<comment type="cofactor">
    <cofactor evidence="1">
        <name>heme b</name>
        <dbReference type="ChEBI" id="CHEBI:60344"/>
    </cofactor>
</comment>
<evidence type="ECO:0000256" key="10">
    <source>
        <dbReference type="ARBA" id="ARBA00023004"/>
    </source>
</evidence>
<gene>
    <name evidence="16" type="ORF">DJ021_09690</name>
</gene>
<keyword evidence="17" id="KW-1185">Reference proteome</keyword>
<dbReference type="Pfam" id="PF01292">
    <property type="entry name" value="Ni_hydr_CYTB"/>
    <property type="match status" value="1"/>
</dbReference>
<dbReference type="SUPFAM" id="SSF101874">
    <property type="entry name" value="YceI-like"/>
    <property type="match status" value="1"/>
</dbReference>
<dbReference type="Pfam" id="PF04264">
    <property type="entry name" value="YceI"/>
    <property type="match status" value="1"/>
</dbReference>
<feature type="region of interest" description="Disordered" evidence="13">
    <location>
        <begin position="230"/>
        <end position="281"/>
    </location>
</feature>
<keyword evidence="6 14" id="KW-0812">Transmembrane</keyword>
<name>A0A328AZM2_9CAUL</name>
<keyword evidence="7" id="KW-0479">Metal-binding</keyword>